<protein>
    <submittedName>
        <fullName evidence="2">Uncharacterized protein</fullName>
    </submittedName>
</protein>
<keyword evidence="3" id="KW-1185">Reference proteome</keyword>
<accession>A0A397UGH5</accession>
<gene>
    <name evidence="2" type="ORF">C2G38_2045391</name>
</gene>
<feature type="region of interest" description="Disordered" evidence="1">
    <location>
        <begin position="56"/>
        <end position="137"/>
    </location>
</feature>
<dbReference type="OrthoDB" id="2433122at2759"/>
<reference evidence="2 3" key="1">
    <citation type="submission" date="2018-06" db="EMBL/GenBank/DDBJ databases">
        <title>Comparative genomics reveals the genomic features of Rhizophagus irregularis, R. cerebriforme, R. diaphanum and Gigaspora rosea, and their symbiotic lifestyle signature.</title>
        <authorList>
            <person name="Morin E."/>
            <person name="San Clemente H."/>
            <person name="Chen E.C.H."/>
            <person name="De La Providencia I."/>
            <person name="Hainaut M."/>
            <person name="Kuo A."/>
            <person name="Kohler A."/>
            <person name="Murat C."/>
            <person name="Tang N."/>
            <person name="Roy S."/>
            <person name="Loubradou J."/>
            <person name="Henrissat B."/>
            <person name="Grigoriev I.V."/>
            <person name="Corradi N."/>
            <person name="Roux C."/>
            <person name="Martin F.M."/>
        </authorList>
    </citation>
    <scope>NUCLEOTIDE SEQUENCE [LARGE SCALE GENOMIC DNA]</scope>
    <source>
        <strain evidence="2 3">DAOM 194757</strain>
    </source>
</reference>
<dbReference type="Proteomes" id="UP000266673">
    <property type="component" value="Unassembled WGS sequence"/>
</dbReference>
<proteinExistence type="predicted"/>
<feature type="compositionally biased region" description="Polar residues" evidence="1">
    <location>
        <begin position="96"/>
        <end position="113"/>
    </location>
</feature>
<name>A0A397UGH5_9GLOM</name>
<organism evidence="2 3">
    <name type="scientific">Gigaspora rosea</name>
    <dbReference type="NCBI Taxonomy" id="44941"/>
    <lineage>
        <taxon>Eukaryota</taxon>
        <taxon>Fungi</taxon>
        <taxon>Fungi incertae sedis</taxon>
        <taxon>Mucoromycota</taxon>
        <taxon>Glomeromycotina</taxon>
        <taxon>Glomeromycetes</taxon>
        <taxon>Diversisporales</taxon>
        <taxon>Gigasporaceae</taxon>
        <taxon>Gigaspora</taxon>
    </lineage>
</organism>
<dbReference type="EMBL" id="QKWP01001544">
    <property type="protein sequence ID" value="RIB08167.1"/>
    <property type="molecule type" value="Genomic_DNA"/>
</dbReference>
<sequence length="137" mass="15864">MTLIGGKFGDCGRSSLEVWGLRLLGPKPLLPNRFELIRTWKKQRIRFYKNEEAINKQKTGREVQFGEPSVRRSPRPMKCVNYAEDNSDEERKMRRVNSTAHSQSTESPQSRTPPQAPWDLSPLKTTPNKQPQNKEEI</sequence>
<comment type="caution">
    <text evidence="2">The sequence shown here is derived from an EMBL/GenBank/DDBJ whole genome shotgun (WGS) entry which is preliminary data.</text>
</comment>
<evidence type="ECO:0000313" key="2">
    <source>
        <dbReference type="EMBL" id="RIB08167.1"/>
    </source>
</evidence>
<dbReference type="AlphaFoldDB" id="A0A397UGH5"/>
<evidence type="ECO:0000313" key="3">
    <source>
        <dbReference type="Proteomes" id="UP000266673"/>
    </source>
</evidence>
<evidence type="ECO:0000256" key="1">
    <source>
        <dbReference type="SAM" id="MobiDB-lite"/>
    </source>
</evidence>